<dbReference type="EMBL" id="CP021059">
    <property type="protein sequence ID" value="ARQ06282.1"/>
    <property type="molecule type" value="Genomic_DNA"/>
</dbReference>
<protein>
    <submittedName>
        <fullName evidence="4">DinB family protein</fullName>
    </submittedName>
</protein>
<evidence type="ECO:0000256" key="2">
    <source>
        <dbReference type="ARBA" id="ARBA00022723"/>
    </source>
</evidence>
<comment type="similarity">
    <text evidence="1">Belongs to the DinB family.</text>
</comment>
<dbReference type="KEGG" id="mcak:MCCS_06320"/>
<evidence type="ECO:0000313" key="5">
    <source>
        <dbReference type="Proteomes" id="UP000194154"/>
    </source>
</evidence>
<proteinExistence type="inferred from homology"/>
<dbReference type="GO" id="GO:0046872">
    <property type="term" value="F:metal ion binding"/>
    <property type="evidence" value="ECO:0007669"/>
    <property type="project" value="UniProtKB-KW"/>
</dbReference>
<sequence length="157" mass="17373">MFRSKNDFITQYRQEGETTLACIRELTDESLNQAVSELDRTLGEITWHVVQSLGGFADRAGISVEGANFSSPMPETKAEILEEAEKIINNTLAAYEASLTDENLNDDVDFFGHNLAKGALLYSNITHLAHHRGQMTVLMRQAGLKVPGIYGPSRDSE</sequence>
<dbReference type="STRING" id="1855823.MCCS_06320"/>
<name>A0A1W7A9I7_9STAP</name>
<feature type="binding site" evidence="3">
    <location>
        <position position="131"/>
    </location>
    <ligand>
        <name>a divalent metal cation</name>
        <dbReference type="ChEBI" id="CHEBI:60240"/>
    </ligand>
</feature>
<dbReference type="InterPro" id="IPR007837">
    <property type="entry name" value="DinB"/>
</dbReference>
<dbReference type="InterPro" id="IPR034660">
    <property type="entry name" value="DinB/YfiT-like"/>
</dbReference>
<dbReference type="OrthoDB" id="119432at2"/>
<reference evidence="4 5" key="1">
    <citation type="journal article" date="2017" name="Int. J. Syst. Evol. Microbiol.">
        <title>Macrococcus canis sp. nov., a skin bacterium associated with infections in dogs.</title>
        <authorList>
            <person name="Gobeli Brawand S."/>
            <person name="Cotting K."/>
            <person name="Gomez-Sanz E."/>
            <person name="Collaud A."/>
            <person name="Thomann A."/>
            <person name="Brodard I."/>
            <person name="Rodriguez-Campos S."/>
            <person name="Strauss C."/>
            <person name="Perreten V."/>
        </authorList>
    </citation>
    <scope>NUCLEOTIDE SEQUENCE [LARGE SCALE GENOMIC DNA]</scope>
    <source>
        <strain evidence="4 5">KM45013</strain>
    </source>
</reference>
<gene>
    <name evidence="4" type="ORF">MCCS_06320</name>
</gene>
<evidence type="ECO:0000256" key="1">
    <source>
        <dbReference type="ARBA" id="ARBA00008635"/>
    </source>
</evidence>
<dbReference type="AlphaFoldDB" id="A0A1W7A9I7"/>
<dbReference type="RefSeq" id="WP_086041958.1">
    <property type="nucleotide sequence ID" value="NZ_CBCRZA010000001.1"/>
</dbReference>
<dbReference type="Pfam" id="PF05163">
    <property type="entry name" value="DinB"/>
    <property type="match status" value="1"/>
</dbReference>
<dbReference type="Gene3D" id="1.20.120.450">
    <property type="entry name" value="dinb family like domain"/>
    <property type="match status" value="1"/>
</dbReference>
<organism evidence="4 5">
    <name type="scientific">Macrococcoides canis</name>
    <dbReference type="NCBI Taxonomy" id="1855823"/>
    <lineage>
        <taxon>Bacteria</taxon>
        <taxon>Bacillati</taxon>
        <taxon>Bacillota</taxon>
        <taxon>Bacilli</taxon>
        <taxon>Bacillales</taxon>
        <taxon>Staphylococcaceae</taxon>
        <taxon>Macrococcoides</taxon>
    </lineage>
</organism>
<keyword evidence="5" id="KW-1185">Reference proteome</keyword>
<feature type="binding site" evidence="3">
    <location>
        <position position="48"/>
    </location>
    <ligand>
        <name>a divalent metal cation</name>
        <dbReference type="ChEBI" id="CHEBI:60240"/>
    </ligand>
</feature>
<dbReference type="Proteomes" id="UP000194154">
    <property type="component" value="Chromosome"/>
</dbReference>
<evidence type="ECO:0000313" key="4">
    <source>
        <dbReference type="EMBL" id="ARQ06282.1"/>
    </source>
</evidence>
<dbReference type="SUPFAM" id="SSF109854">
    <property type="entry name" value="DinB/YfiT-like putative metalloenzymes"/>
    <property type="match status" value="1"/>
</dbReference>
<feature type="binding site" evidence="3">
    <location>
        <position position="127"/>
    </location>
    <ligand>
        <name>a divalent metal cation</name>
        <dbReference type="ChEBI" id="CHEBI:60240"/>
    </ligand>
</feature>
<accession>A0A1W7A9I7</accession>
<evidence type="ECO:0000256" key="3">
    <source>
        <dbReference type="PIRSR" id="PIRSR607837-1"/>
    </source>
</evidence>
<keyword evidence="2 3" id="KW-0479">Metal-binding</keyword>
<dbReference type="GeneID" id="35294769"/>